<dbReference type="EMBL" id="JACHXK010000001">
    <property type="protein sequence ID" value="MBB3108736.1"/>
    <property type="molecule type" value="Genomic_DNA"/>
</dbReference>
<comment type="subcellular location">
    <subcellularLocation>
        <location evidence="1">Cell surface</location>
    </subcellularLocation>
</comment>
<dbReference type="SUPFAM" id="SSF54523">
    <property type="entry name" value="Pili subunits"/>
    <property type="match status" value="1"/>
</dbReference>
<evidence type="ECO:0000313" key="5">
    <source>
        <dbReference type="Proteomes" id="UP000570361"/>
    </source>
</evidence>
<dbReference type="InterPro" id="IPR045584">
    <property type="entry name" value="Pilin-like"/>
</dbReference>
<dbReference type="Proteomes" id="UP000570361">
    <property type="component" value="Unassembled WGS sequence"/>
</dbReference>
<accession>A0A7W5AUY8</accession>
<sequence>MRRIGRQASAQQGGFTLVEIMASIVVLAIVGLALSAYFINALDNAKGNQNKTVMVNLARNTLFYIQKQADFKKIREQIDKLEDGQNFVLNSEGCSDTAHCSAYETYVSDPDSLTSILNPVINDIHYRVEISYQESLYATLQSDVQSGGKISDYLIPVRVEIEELTPDEEGNLVVSDQKREKTEVEGYIADEKIR</sequence>
<dbReference type="GO" id="GO:0030420">
    <property type="term" value="P:establishment of competence for transformation"/>
    <property type="evidence" value="ECO:0007669"/>
    <property type="project" value="UniProtKB-KW"/>
</dbReference>
<keyword evidence="2" id="KW-0178">Competence</keyword>
<dbReference type="GO" id="GO:0009986">
    <property type="term" value="C:cell surface"/>
    <property type="evidence" value="ECO:0007669"/>
    <property type="project" value="UniProtKB-SubCell"/>
</dbReference>
<evidence type="ECO:0000256" key="1">
    <source>
        <dbReference type="ARBA" id="ARBA00004241"/>
    </source>
</evidence>
<evidence type="ECO:0000256" key="3">
    <source>
        <dbReference type="SAM" id="Phobius"/>
    </source>
</evidence>
<keyword evidence="3" id="KW-0812">Transmembrane</keyword>
<dbReference type="AlphaFoldDB" id="A0A7W5AUY8"/>
<keyword evidence="3" id="KW-0472">Membrane</keyword>
<protein>
    <submittedName>
        <fullName evidence="4">Prepilin-type N-terminal cleavage/methylation domain-containing protein</fullName>
    </submittedName>
</protein>
<proteinExistence type="predicted"/>
<dbReference type="PROSITE" id="PS00409">
    <property type="entry name" value="PROKAR_NTER_METHYL"/>
    <property type="match status" value="1"/>
</dbReference>
<dbReference type="NCBIfam" id="TIGR02532">
    <property type="entry name" value="IV_pilin_GFxxxE"/>
    <property type="match status" value="1"/>
</dbReference>
<dbReference type="RefSeq" id="WP_183597085.1">
    <property type="nucleotide sequence ID" value="NZ_JACHXK010000001.1"/>
</dbReference>
<dbReference type="Pfam" id="PF07963">
    <property type="entry name" value="N_methyl"/>
    <property type="match status" value="1"/>
</dbReference>
<feature type="transmembrane region" description="Helical" evidence="3">
    <location>
        <begin position="20"/>
        <end position="39"/>
    </location>
</feature>
<dbReference type="InterPro" id="IPR012902">
    <property type="entry name" value="N_methyl_site"/>
</dbReference>
<evidence type="ECO:0000256" key="2">
    <source>
        <dbReference type="ARBA" id="ARBA00023287"/>
    </source>
</evidence>
<evidence type="ECO:0000313" key="4">
    <source>
        <dbReference type="EMBL" id="MBB3108736.1"/>
    </source>
</evidence>
<gene>
    <name evidence="4" type="ORF">FHS18_000764</name>
</gene>
<organism evidence="4 5">
    <name type="scientific">Paenibacillus phyllosphaerae</name>
    <dbReference type="NCBI Taxonomy" id="274593"/>
    <lineage>
        <taxon>Bacteria</taxon>
        <taxon>Bacillati</taxon>
        <taxon>Bacillota</taxon>
        <taxon>Bacilli</taxon>
        <taxon>Bacillales</taxon>
        <taxon>Paenibacillaceae</taxon>
        <taxon>Paenibacillus</taxon>
    </lineage>
</organism>
<reference evidence="4 5" key="1">
    <citation type="submission" date="2020-08" db="EMBL/GenBank/DDBJ databases">
        <title>Genomic Encyclopedia of Type Strains, Phase III (KMG-III): the genomes of soil and plant-associated and newly described type strains.</title>
        <authorList>
            <person name="Whitman W."/>
        </authorList>
    </citation>
    <scope>NUCLEOTIDE SEQUENCE [LARGE SCALE GENOMIC DNA]</scope>
    <source>
        <strain evidence="4 5">CECT 5862</strain>
    </source>
</reference>
<name>A0A7W5AUY8_9BACL</name>
<comment type="caution">
    <text evidence="4">The sequence shown here is derived from an EMBL/GenBank/DDBJ whole genome shotgun (WGS) entry which is preliminary data.</text>
</comment>
<keyword evidence="5" id="KW-1185">Reference proteome</keyword>
<keyword evidence="3" id="KW-1133">Transmembrane helix</keyword>